<evidence type="ECO:0000313" key="5">
    <source>
        <dbReference type="Proteomes" id="UP000095431"/>
    </source>
</evidence>
<dbReference type="SUPFAM" id="SSF53271">
    <property type="entry name" value="PRTase-like"/>
    <property type="match status" value="1"/>
</dbReference>
<sequence>MKRFLNMVADIFYPRCCPVCQKILADQRRMICPECEKELRPIGHPRCYKCGKPIETGEYCRDCQKHRHMYEQGRGIFVYDGIMRRSVTRYKYYGCREYGDFYARAMYRYAQKELREWKPDLIVPVPVHRSKERQRGFNQAAYLAEKLGHYTGISTDVNIVQKVLKTKSQKKLNALQRRKNLEKAFCVTGDVRGKNILVIDDVYTTGSTIDAMAGCLKRKGAGNVYFLTVCIGRR</sequence>
<gene>
    <name evidence="4" type="ORF">ERS852478_00607</name>
</gene>
<name>A0A173YCD8_9FIRM</name>
<dbReference type="eggNOG" id="COG1040">
    <property type="taxonomic scope" value="Bacteria"/>
</dbReference>
<dbReference type="InterPro" id="IPR044005">
    <property type="entry name" value="DZR_2"/>
</dbReference>
<evidence type="ECO:0000259" key="2">
    <source>
        <dbReference type="Pfam" id="PF00156"/>
    </source>
</evidence>
<dbReference type="RefSeq" id="WP_008706142.1">
    <property type="nucleotide sequence ID" value="NZ_AP031426.1"/>
</dbReference>
<dbReference type="InterPro" id="IPR051910">
    <property type="entry name" value="ComF/GntX_DNA_util-trans"/>
</dbReference>
<evidence type="ECO:0000313" key="4">
    <source>
        <dbReference type="EMBL" id="CUN60877.1"/>
    </source>
</evidence>
<dbReference type="CDD" id="cd06223">
    <property type="entry name" value="PRTases_typeI"/>
    <property type="match status" value="1"/>
</dbReference>
<accession>A0A173YCD8</accession>
<dbReference type="Gene3D" id="3.40.50.2020">
    <property type="match status" value="1"/>
</dbReference>
<feature type="domain" description="Phosphoribosyltransferase" evidence="2">
    <location>
        <begin position="105"/>
        <end position="230"/>
    </location>
</feature>
<dbReference type="InterPro" id="IPR029057">
    <property type="entry name" value="PRTase-like"/>
</dbReference>
<protein>
    <submittedName>
        <fullName evidence="4">DNA utilization protein GntX</fullName>
    </submittedName>
</protein>
<comment type="similarity">
    <text evidence="1">Belongs to the ComF/GntX family.</text>
</comment>
<dbReference type="Pfam" id="PF18912">
    <property type="entry name" value="DZR_2"/>
    <property type="match status" value="1"/>
</dbReference>
<feature type="domain" description="Double zinc ribbon" evidence="3">
    <location>
        <begin position="9"/>
        <end position="64"/>
    </location>
</feature>
<dbReference type="EMBL" id="CYZN01000003">
    <property type="protein sequence ID" value="CUN60877.1"/>
    <property type="molecule type" value="Genomic_DNA"/>
</dbReference>
<reference evidence="4 5" key="1">
    <citation type="submission" date="2015-09" db="EMBL/GenBank/DDBJ databases">
        <authorList>
            <consortium name="Pathogen Informatics"/>
        </authorList>
    </citation>
    <scope>NUCLEOTIDE SEQUENCE [LARGE SCALE GENOMIC DNA]</scope>
    <source>
        <strain evidence="4 5">2789STDY5834863</strain>
    </source>
</reference>
<organism evidence="4 5">
    <name type="scientific">Blautia wexlerae</name>
    <dbReference type="NCBI Taxonomy" id="418240"/>
    <lineage>
        <taxon>Bacteria</taxon>
        <taxon>Bacillati</taxon>
        <taxon>Bacillota</taxon>
        <taxon>Clostridia</taxon>
        <taxon>Lachnospirales</taxon>
        <taxon>Lachnospiraceae</taxon>
        <taxon>Blautia</taxon>
    </lineage>
</organism>
<dbReference type="InterPro" id="IPR000836">
    <property type="entry name" value="PRTase_dom"/>
</dbReference>
<dbReference type="PANTHER" id="PTHR47505">
    <property type="entry name" value="DNA UTILIZATION PROTEIN YHGH"/>
    <property type="match status" value="1"/>
</dbReference>
<evidence type="ECO:0000259" key="3">
    <source>
        <dbReference type="Pfam" id="PF18912"/>
    </source>
</evidence>
<dbReference type="AlphaFoldDB" id="A0A173YCD8"/>
<evidence type="ECO:0000256" key="1">
    <source>
        <dbReference type="ARBA" id="ARBA00008007"/>
    </source>
</evidence>
<dbReference type="Proteomes" id="UP000095431">
    <property type="component" value="Unassembled WGS sequence"/>
</dbReference>
<proteinExistence type="inferred from homology"/>
<dbReference type="Pfam" id="PF00156">
    <property type="entry name" value="Pribosyltran"/>
    <property type="match status" value="1"/>
</dbReference>
<dbReference type="PANTHER" id="PTHR47505:SF1">
    <property type="entry name" value="DNA UTILIZATION PROTEIN YHGH"/>
    <property type="match status" value="1"/>
</dbReference>